<dbReference type="InterPro" id="IPR011990">
    <property type="entry name" value="TPR-like_helical_dom_sf"/>
</dbReference>
<name>A0A0W7WXT5_9ACTN</name>
<dbReference type="STRING" id="1765722.AT728_29600"/>
<evidence type="ECO:0000313" key="3">
    <source>
        <dbReference type="Proteomes" id="UP000054804"/>
    </source>
</evidence>
<dbReference type="RefSeq" id="WP_058850416.1">
    <property type="nucleotide sequence ID" value="NZ_LOCL01000045.1"/>
</dbReference>
<evidence type="ECO:0000313" key="2">
    <source>
        <dbReference type="EMBL" id="KUF15319.1"/>
    </source>
</evidence>
<dbReference type="SUPFAM" id="SSF48452">
    <property type="entry name" value="TPR-like"/>
    <property type="match status" value="1"/>
</dbReference>
<gene>
    <name evidence="2" type="ORF">AT728_29600</name>
</gene>
<dbReference type="EMBL" id="LOCL01000045">
    <property type="protein sequence ID" value="KUF15319.1"/>
    <property type="molecule type" value="Genomic_DNA"/>
</dbReference>
<dbReference type="OrthoDB" id="193829at2"/>
<comment type="caution">
    <text evidence="2">The sequence shown here is derived from an EMBL/GenBank/DDBJ whole genome shotgun (WGS) entry which is preliminary data.</text>
</comment>
<dbReference type="Gene3D" id="1.25.40.10">
    <property type="entry name" value="Tetratricopeptide repeat domain"/>
    <property type="match status" value="1"/>
</dbReference>
<reference evidence="2 3" key="1">
    <citation type="submission" date="2015-12" db="EMBL/GenBank/DDBJ databases">
        <title>Draft genome sequence of Streptomyces silvensis ATCC 53525, a producer of novel hormone antagonists.</title>
        <authorList>
            <person name="Johnston C.W."/>
            <person name="Li Y."/>
            <person name="Magarvey N.A."/>
        </authorList>
    </citation>
    <scope>NUCLEOTIDE SEQUENCE [LARGE SCALE GENOMIC DNA]</scope>
    <source>
        <strain evidence="2 3">ATCC 53525</strain>
    </source>
</reference>
<dbReference type="Pfam" id="PF12688">
    <property type="entry name" value="TPR_5"/>
    <property type="match status" value="1"/>
</dbReference>
<sequence length="171" mass="18867">MSEQNRTTEEWERRVAAAWADIDAYGDERAEEFRERIGKLADELPPGSAVAPFERACAYDSTGRSDKAVPLYKEALAAGLEGYRRRRTAIQLASSLRNTGRLDEAIALLTPELDAEHDELDDAVRAVLALCLVDAGRGREAVSLAVGALAPHLPRYQRSMANYARLLVEPE</sequence>
<keyword evidence="3" id="KW-1185">Reference proteome</keyword>
<dbReference type="Proteomes" id="UP000054804">
    <property type="component" value="Unassembled WGS sequence"/>
</dbReference>
<dbReference type="AlphaFoldDB" id="A0A0W7WXT5"/>
<evidence type="ECO:0000259" key="1">
    <source>
        <dbReference type="Pfam" id="PF12688"/>
    </source>
</evidence>
<dbReference type="InterPro" id="IPR041656">
    <property type="entry name" value="TPR_5"/>
</dbReference>
<organism evidence="2 3">
    <name type="scientific">Streptomyces silvensis</name>
    <dbReference type="NCBI Taxonomy" id="1765722"/>
    <lineage>
        <taxon>Bacteria</taxon>
        <taxon>Bacillati</taxon>
        <taxon>Actinomycetota</taxon>
        <taxon>Actinomycetes</taxon>
        <taxon>Kitasatosporales</taxon>
        <taxon>Streptomycetaceae</taxon>
        <taxon>Streptomyces</taxon>
    </lineage>
</organism>
<feature type="domain" description="Tetratrico peptide repeat group 5" evidence="1">
    <location>
        <begin position="50"/>
        <end position="167"/>
    </location>
</feature>
<accession>A0A0W7WXT5</accession>
<proteinExistence type="predicted"/>
<protein>
    <recommendedName>
        <fullName evidence="1">Tetratrico peptide repeat group 5 domain-containing protein</fullName>
    </recommendedName>
</protein>